<reference evidence="10" key="1">
    <citation type="submission" date="2022-01" db="EMBL/GenBank/DDBJ databases">
        <title>Nocardioidaceae gen. sp. A5X3R13.</title>
        <authorList>
            <person name="Lopez Marin M.A."/>
            <person name="Uhlik O."/>
        </authorList>
    </citation>
    <scope>NUCLEOTIDE SEQUENCE</scope>
    <source>
        <strain evidence="10">A5X3R13</strain>
    </source>
</reference>
<dbReference type="KEGG" id="sgrg:L0C25_18740"/>
<dbReference type="InterPro" id="IPR011006">
    <property type="entry name" value="CheY-like_superfamily"/>
</dbReference>
<dbReference type="EMBL" id="CP094970">
    <property type="protein sequence ID" value="UYM04551.1"/>
    <property type="molecule type" value="Genomic_DNA"/>
</dbReference>
<dbReference type="PROSITE" id="PS50110">
    <property type="entry name" value="RESPONSE_REGULATORY"/>
    <property type="match status" value="1"/>
</dbReference>
<dbReference type="SMART" id="SM00448">
    <property type="entry name" value="REC"/>
    <property type="match status" value="1"/>
</dbReference>
<keyword evidence="3" id="KW-0805">Transcription regulation</keyword>
<dbReference type="Gene3D" id="6.10.250.690">
    <property type="match status" value="1"/>
</dbReference>
<keyword evidence="4 7" id="KW-0238">DNA-binding</keyword>
<dbReference type="InterPro" id="IPR036388">
    <property type="entry name" value="WH-like_DNA-bd_sf"/>
</dbReference>
<dbReference type="SUPFAM" id="SSF52172">
    <property type="entry name" value="CheY-like"/>
    <property type="match status" value="1"/>
</dbReference>
<dbReference type="InterPro" id="IPR039420">
    <property type="entry name" value="WalR-like"/>
</dbReference>
<evidence type="ECO:0000259" key="8">
    <source>
        <dbReference type="PROSITE" id="PS50110"/>
    </source>
</evidence>
<evidence type="ECO:0000256" key="4">
    <source>
        <dbReference type="ARBA" id="ARBA00023125"/>
    </source>
</evidence>
<organism evidence="10 11">
    <name type="scientific">Solicola gregarius</name>
    <dbReference type="NCBI Taxonomy" id="2908642"/>
    <lineage>
        <taxon>Bacteria</taxon>
        <taxon>Bacillati</taxon>
        <taxon>Actinomycetota</taxon>
        <taxon>Actinomycetes</taxon>
        <taxon>Propionibacteriales</taxon>
        <taxon>Nocardioidaceae</taxon>
        <taxon>Solicola</taxon>
    </lineage>
</organism>
<dbReference type="Proteomes" id="UP001164390">
    <property type="component" value="Chromosome"/>
</dbReference>
<evidence type="ECO:0000256" key="6">
    <source>
        <dbReference type="PROSITE-ProRule" id="PRU00169"/>
    </source>
</evidence>
<dbReference type="FunFam" id="1.10.10.10:FF:000018">
    <property type="entry name" value="DNA-binding response regulator ResD"/>
    <property type="match status" value="1"/>
</dbReference>
<feature type="domain" description="Response regulatory" evidence="8">
    <location>
        <begin position="2"/>
        <end position="117"/>
    </location>
</feature>
<dbReference type="Pfam" id="PF00072">
    <property type="entry name" value="Response_reg"/>
    <property type="match status" value="1"/>
</dbReference>
<dbReference type="PROSITE" id="PS51755">
    <property type="entry name" value="OMPR_PHOB"/>
    <property type="match status" value="1"/>
</dbReference>
<dbReference type="FunFam" id="3.40.50.2300:FF:000001">
    <property type="entry name" value="DNA-binding response regulator PhoB"/>
    <property type="match status" value="1"/>
</dbReference>
<feature type="DNA-binding region" description="OmpR/PhoB-type" evidence="7">
    <location>
        <begin position="126"/>
        <end position="225"/>
    </location>
</feature>
<dbReference type="RefSeq" id="WP_271633289.1">
    <property type="nucleotide sequence ID" value="NZ_CP094970.1"/>
</dbReference>
<evidence type="ECO:0000256" key="2">
    <source>
        <dbReference type="ARBA" id="ARBA00023012"/>
    </source>
</evidence>
<dbReference type="GO" id="GO:0000976">
    <property type="term" value="F:transcription cis-regulatory region binding"/>
    <property type="evidence" value="ECO:0007669"/>
    <property type="project" value="TreeGrafter"/>
</dbReference>
<dbReference type="AlphaFoldDB" id="A0AA46TG96"/>
<name>A0AA46TG96_9ACTN</name>
<dbReference type="GO" id="GO:0006355">
    <property type="term" value="P:regulation of DNA-templated transcription"/>
    <property type="evidence" value="ECO:0007669"/>
    <property type="project" value="InterPro"/>
</dbReference>
<dbReference type="GO" id="GO:0005829">
    <property type="term" value="C:cytosol"/>
    <property type="evidence" value="ECO:0007669"/>
    <property type="project" value="TreeGrafter"/>
</dbReference>
<evidence type="ECO:0000313" key="10">
    <source>
        <dbReference type="EMBL" id="UYM04551.1"/>
    </source>
</evidence>
<evidence type="ECO:0000256" key="1">
    <source>
        <dbReference type="ARBA" id="ARBA00022553"/>
    </source>
</evidence>
<feature type="modified residue" description="4-aspartylphosphate" evidence="6">
    <location>
        <position position="51"/>
    </location>
</feature>
<evidence type="ECO:0000256" key="5">
    <source>
        <dbReference type="ARBA" id="ARBA00023163"/>
    </source>
</evidence>
<accession>A0AA46TG96</accession>
<evidence type="ECO:0000313" key="11">
    <source>
        <dbReference type="Proteomes" id="UP001164390"/>
    </source>
</evidence>
<evidence type="ECO:0000256" key="7">
    <source>
        <dbReference type="PROSITE-ProRule" id="PRU01091"/>
    </source>
</evidence>
<proteinExistence type="predicted"/>
<sequence>MTVLVVEDDESVRDVVRRYLERDGYEVLLAGDGREGLRAAQQHSPDLVVLDIMLPGLDGLTVCKALRGQPDPYVPIVMLTALGEVDDRITGLELGADDYVTKPFSPKELVLRIRSVLRRTAADTAEDTPLLDGELYVDRAARTATLRGDPLHLTVREFDLLSFLLANAGHAYSRSDLLDKVWGWSFGDHSTVTVHVKRLRHKIERDPTAPERIATVYGVGYRYERAVT</sequence>
<dbReference type="SMART" id="SM00862">
    <property type="entry name" value="Trans_reg_C"/>
    <property type="match status" value="1"/>
</dbReference>
<evidence type="ECO:0000256" key="3">
    <source>
        <dbReference type="ARBA" id="ARBA00023015"/>
    </source>
</evidence>
<dbReference type="CDD" id="cd17574">
    <property type="entry name" value="REC_OmpR"/>
    <property type="match status" value="1"/>
</dbReference>
<dbReference type="PANTHER" id="PTHR48111:SF4">
    <property type="entry name" value="DNA-BINDING DUAL TRANSCRIPTIONAL REGULATOR OMPR"/>
    <property type="match status" value="1"/>
</dbReference>
<dbReference type="GO" id="GO:0032993">
    <property type="term" value="C:protein-DNA complex"/>
    <property type="evidence" value="ECO:0007669"/>
    <property type="project" value="TreeGrafter"/>
</dbReference>
<keyword evidence="11" id="KW-1185">Reference proteome</keyword>
<protein>
    <submittedName>
        <fullName evidence="10">Response regulator transcription factor</fullName>
    </submittedName>
</protein>
<dbReference type="InterPro" id="IPR001789">
    <property type="entry name" value="Sig_transdc_resp-reg_receiver"/>
</dbReference>
<dbReference type="Gene3D" id="1.10.10.10">
    <property type="entry name" value="Winged helix-like DNA-binding domain superfamily/Winged helix DNA-binding domain"/>
    <property type="match status" value="1"/>
</dbReference>
<dbReference type="PANTHER" id="PTHR48111">
    <property type="entry name" value="REGULATOR OF RPOS"/>
    <property type="match status" value="1"/>
</dbReference>
<feature type="domain" description="OmpR/PhoB-type" evidence="9">
    <location>
        <begin position="126"/>
        <end position="225"/>
    </location>
</feature>
<dbReference type="GO" id="GO:0000156">
    <property type="term" value="F:phosphorelay response regulator activity"/>
    <property type="evidence" value="ECO:0007669"/>
    <property type="project" value="TreeGrafter"/>
</dbReference>
<keyword evidence="5" id="KW-0804">Transcription</keyword>
<keyword evidence="1 6" id="KW-0597">Phosphoprotein</keyword>
<dbReference type="Gene3D" id="3.40.50.2300">
    <property type="match status" value="1"/>
</dbReference>
<evidence type="ECO:0000259" key="9">
    <source>
        <dbReference type="PROSITE" id="PS51755"/>
    </source>
</evidence>
<keyword evidence="2" id="KW-0902">Two-component regulatory system</keyword>
<dbReference type="CDD" id="cd00383">
    <property type="entry name" value="trans_reg_C"/>
    <property type="match status" value="1"/>
</dbReference>
<gene>
    <name evidence="10" type="ORF">L0C25_18740</name>
</gene>
<dbReference type="InterPro" id="IPR001867">
    <property type="entry name" value="OmpR/PhoB-type_DNA-bd"/>
</dbReference>
<dbReference type="Pfam" id="PF00486">
    <property type="entry name" value="Trans_reg_C"/>
    <property type="match status" value="1"/>
</dbReference>